<evidence type="ECO:0000313" key="9">
    <source>
        <dbReference type="Proteomes" id="UP000030146"/>
    </source>
</evidence>
<dbReference type="EMBL" id="JRAI01000072">
    <property type="protein sequence ID" value="KGN84398.1"/>
    <property type="molecule type" value="Genomic_DNA"/>
</dbReference>
<dbReference type="EMBL" id="JRAK01000057">
    <property type="protein sequence ID" value="KGN89913.1"/>
    <property type="molecule type" value="Genomic_DNA"/>
</dbReference>
<evidence type="ECO:0000256" key="3">
    <source>
        <dbReference type="ARBA" id="ARBA00022989"/>
    </source>
</evidence>
<dbReference type="STRING" id="111105.HR09_00440"/>
<evidence type="ECO:0000256" key="1">
    <source>
        <dbReference type="ARBA" id="ARBA00004127"/>
    </source>
</evidence>
<organism evidence="7 9">
    <name type="scientific">Porphyromonas gulae</name>
    <dbReference type="NCBI Taxonomy" id="111105"/>
    <lineage>
        <taxon>Bacteria</taxon>
        <taxon>Pseudomonadati</taxon>
        <taxon>Bacteroidota</taxon>
        <taxon>Bacteroidia</taxon>
        <taxon>Bacteroidales</taxon>
        <taxon>Porphyromonadaceae</taxon>
        <taxon>Porphyromonas</taxon>
    </lineage>
</organism>
<evidence type="ECO:0000259" key="5">
    <source>
        <dbReference type="Pfam" id="PF06803"/>
    </source>
</evidence>
<gene>
    <name evidence="6" type="ORF">HR08_09095</name>
    <name evidence="7" type="ORF">HR15_03930</name>
</gene>
<keyword evidence="2" id="KW-0812">Transmembrane</keyword>
<evidence type="ECO:0000313" key="8">
    <source>
        <dbReference type="Proteomes" id="UP000030130"/>
    </source>
</evidence>
<keyword evidence="9" id="KW-1185">Reference proteome</keyword>
<evidence type="ECO:0000256" key="4">
    <source>
        <dbReference type="ARBA" id="ARBA00023136"/>
    </source>
</evidence>
<reference evidence="7 9" key="2">
    <citation type="submission" date="2014-08" db="EMBL/GenBank/DDBJ databases">
        <title>Porphyromonas gulae strain:COT-052_OH3439 Genome sequencing.</title>
        <authorList>
            <person name="Wallis C."/>
            <person name="Deusch O."/>
            <person name="O'Flynn C."/>
            <person name="Davis I."/>
            <person name="Jospin G."/>
            <person name="Darling A.E."/>
            <person name="Coil D.A."/>
            <person name="Alexiev A."/>
            <person name="Horsfall A."/>
            <person name="Kirkwood N."/>
            <person name="Harris S."/>
            <person name="Eisen J.A."/>
        </authorList>
    </citation>
    <scope>NUCLEOTIDE SEQUENCE [LARGE SCALE GENOMIC DNA]</scope>
    <source>
        <strain evidence="9">COT-052 OH3439</strain>
        <strain evidence="7">COT-052_OH3439</strain>
    </source>
</reference>
<dbReference type="GO" id="GO:0012505">
    <property type="term" value="C:endomembrane system"/>
    <property type="evidence" value="ECO:0007669"/>
    <property type="project" value="UniProtKB-SubCell"/>
</dbReference>
<evidence type="ECO:0000256" key="2">
    <source>
        <dbReference type="ARBA" id="ARBA00022692"/>
    </source>
</evidence>
<dbReference type="Proteomes" id="UP000030146">
    <property type="component" value="Unassembled WGS sequence"/>
</dbReference>
<dbReference type="Pfam" id="PF06803">
    <property type="entry name" value="DUF1232"/>
    <property type="match status" value="1"/>
</dbReference>
<protein>
    <recommendedName>
        <fullName evidence="5">DUF1232 domain-containing protein</fullName>
    </recommendedName>
</protein>
<dbReference type="InterPro" id="IPR010652">
    <property type="entry name" value="DUF1232"/>
</dbReference>
<evidence type="ECO:0000313" key="7">
    <source>
        <dbReference type="EMBL" id="KGN89913.1"/>
    </source>
</evidence>
<dbReference type="Proteomes" id="UP000030130">
    <property type="component" value="Unassembled WGS sequence"/>
</dbReference>
<evidence type="ECO:0000313" key="6">
    <source>
        <dbReference type="EMBL" id="KGN84398.1"/>
    </source>
</evidence>
<dbReference type="eggNOG" id="COG3339">
    <property type="taxonomic scope" value="Bacteria"/>
</dbReference>
<feature type="domain" description="DUF1232" evidence="5">
    <location>
        <begin position="59"/>
        <end position="93"/>
    </location>
</feature>
<keyword evidence="4" id="KW-0472">Membrane</keyword>
<comment type="subcellular location">
    <subcellularLocation>
        <location evidence="1">Endomembrane system</location>
        <topology evidence="1">Multi-pass membrane protein</topology>
    </subcellularLocation>
</comment>
<proteinExistence type="predicted"/>
<sequence>MEKLPTTLSDISYYASYYQENALVSKVLKCCRLIGRFGTTQVLTLYYMLQAGEMTMKEKLLLAGALGYFLLPIDLIPDFAMPFIGFTDDLAVTSIVLRILSRHITPAIREKARLRAAAIFED</sequence>
<name>A0A0A2FG17_9PORP</name>
<accession>A0A0A2FG17</accession>
<dbReference type="AlphaFoldDB" id="A0A0A2FG17"/>
<keyword evidence="3" id="KW-1133">Transmembrane helix</keyword>
<reference evidence="6 8" key="1">
    <citation type="submission" date="2014-08" db="EMBL/GenBank/DDBJ databases">
        <title>Porphyromonas gulae strain:COT-052_OH1451 Genome sequencing.</title>
        <authorList>
            <person name="Wallis C."/>
            <person name="Deusch O."/>
            <person name="O'Flynn C."/>
            <person name="Davis I."/>
            <person name="Jospin G."/>
            <person name="Darling A.E."/>
            <person name="Coil D.A."/>
            <person name="Alexiev A."/>
            <person name="Horsfall A."/>
            <person name="Kirkwood N."/>
            <person name="Harris S."/>
            <person name="Eisen J.A."/>
        </authorList>
    </citation>
    <scope>NUCLEOTIDE SEQUENCE [LARGE SCALE GENOMIC DNA]</scope>
    <source>
        <strain evidence="8">COT-052 OH1451</strain>
        <strain evidence="6">COT-052_OH1451</strain>
    </source>
</reference>
<comment type="caution">
    <text evidence="7">The sequence shown here is derived from an EMBL/GenBank/DDBJ whole genome shotgun (WGS) entry which is preliminary data.</text>
</comment>